<feature type="transmembrane region" description="Helical" evidence="3">
    <location>
        <begin position="324"/>
        <end position="348"/>
    </location>
</feature>
<dbReference type="InterPro" id="IPR002641">
    <property type="entry name" value="PNPLA_dom"/>
</dbReference>
<feature type="transmembrane region" description="Helical" evidence="3">
    <location>
        <begin position="197"/>
        <end position="216"/>
    </location>
</feature>
<feature type="transmembrane region" description="Helical" evidence="3">
    <location>
        <begin position="289"/>
        <end position="312"/>
    </location>
</feature>
<name>A0ABU8RF81_9ACTN</name>
<dbReference type="RefSeq" id="WP_339573097.1">
    <property type="nucleotide sequence ID" value="NZ_JBBIAA010000001.1"/>
</dbReference>
<keyword evidence="1" id="KW-0443">Lipid metabolism</keyword>
<feature type="transmembrane region" description="Helical" evidence="3">
    <location>
        <begin position="236"/>
        <end position="260"/>
    </location>
</feature>
<organism evidence="5 6">
    <name type="scientific">Pseudokineococcus basanitobsidens</name>
    <dbReference type="NCBI Taxonomy" id="1926649"/>
    <lineage>
        <taxon>Bacteria</taxon>
        <taxon>Bacillati</taxon>
        <taxon>Actinomycetota</taxon>
        <taxon>Actinomycetes</taxon>
        <taxon>Kineosporiales</taxon>
        <taxon>Kineosporiaceae</taxon>
        <taxon>Pseudokineococcus</taxon>
    </lineage>
</organism>
<dbReference type="Pfam" id="PF01734">
    <property type="entry name" value="Patatin"/>
    <property type="match status" value="1"/>
</dbReference>
<feature type="transmembrane region" description="Helical" evidence="3">
    <location>
        <begin position="462"/>
        <end position="481"/>
    </location>
</feature>
<dbReference type="PANTHER" id="PTHR10728:SF40">
    <property type="entry name" value="PATATIN FAMILY PROTEIN"/>
    <property type="match status" value="1"/>
</dbReference>
<evidence type="ECO:0000256" key="2">
    <source>
        <dbReference type="SAM" id="MobiDB-lite"/>
    </source>
</evidence>
<reference evidence="5 6" key="1">
    <citation type="journal article" date="2017" name="Int. J. Syst. Evol. Microbiol.">
        <title>Pseudokineococcus basanitobsidens sp. nov., isolated from volcanic rock.</title>
        <authorList>
            <person name="Lee D.W."/>
            <person name="Park M.Y."/>
            <person name="Kim J.J."/>
            <person name="Kim B.S."/>
        </authorList>
    </citation>
    <scope>NUCLEOTIDE SEQUENCE [LARGE SCALE GENOMIC DNA]</scope>
    <source>
        <strain evidence="5 6">DSM 103726</strain>
    </source>
</reference>
<proteinExistence type="predicted"/>
<comment type="caution">
    <text evidence="5">The sequence shown here is derived from an EMBL/GenBank/DDBJ whole genome shotgun (WGS) entry which is preliminary data.</text>
</comment>
<dbReference type="Proteomes" id="UP001387100">
    <property type="component" value="Unassembled WGS sequence"/>
</dbReference>
<dbReference type="SUPFAM" id="SSF52151">
    <property type="entry name" value="FabD/lysophospholipase-like"/>
    <property type="match status" value="2"/>
</dbReference>
<dbReference type="Gene3D" id="3.40.1090.10">
    <property type="entry name" value="Cytosolic phospholipase A2 catalytic domain"/>
    <property type="match status" value="1"/>
</dbReference>
<sequence length="810" mass="84989">MPAEGRTGVCLSGGGVRSAAYNLGALQSLQEAGRLERVDYLAAVSGGSYIAAAHTMVARSEASLRPQDLDDGEDARVRASLEAVPPFAPGSPEEDYLRKRSSYLAPGPAGKLGVLYRVLIGLLVNLGVLVLVLVPTGVALGLLYRPMPGADGAGAPAWAWPVVAAPVAVLLVIGLVQAVTQVRDAWSRAADAWSLRLLGLAALLAVLLLALPALLGSTGVAPGAGVVAAPSRDGSWWTPAGVSAGSALTVLVAVLTNLAARVTEVDDAIKPARTLVKAWRGLSTAVRRVLLLLAAYVAGPLLVLTGLAVTTSLTYQSDPAQTRWAVVGALACVVVAALVLTAGDLTSWSMHPFYRRRLATAFALRRRYPAGAAEPVAAERPYDVLVRLSDMAPSRAGGGVGGGPTLVVCAAANISTYGATGEGRAVTSFTFDPHVIGGPLVGYVPTPEWEEKHRTKPSKRSAAVTLLAAVAMSGAALSPSMGKMSRGHLRFLLTLANVRLGVWVPNPLRSSAETADPEDGVSLRRLLPRRPRATQLWREYVGRNSLHGRYLYVTDGGHYENLGLVELLRRGCTTIYCFDASGGSPTGLSTLGDAVALARSELGVEITVDVEPLFPREGDGVPAAEHGLAPQDCVEGSYTYRHPETGVEVTGRLFYARTVVTRAAPWDVLAFRRRDPRFPNHSTAGQLYSDERFEAYRALGRLAGRHAVALEHGSATPASVDTVDMVAAGTSDAVDAAVPAGAVEDGAVRDGAGGSGAAREADVPPTKYRHARRPLRLRPWGTVVAAAGRRWAGEVVRPDRSVHDAPRCRG</sequence>
<feature type="transmembrane region" description="Helical" evidence="3">
    <location>
        <begin position="158"/>
        <end position="176"/>
    </location>
</feature>
<dbReference type="PANTHER" id="PTHR10728">
    <property type="entry name" value="CYTOSOLIC PHOSPHOLIPASE A2"/>
    <property type="match status" value="1"/>
</dbReference>
<protein>
    <submittedName>
        <fullName evidence="5">Patatin-like phospholipase family protein</fullName>
    </submittedName>
</protein>
<keyword evidence="3" id="KW-1133">Transmembrane helix</keyword>
<feature type="domain" description="PNPLA" evidence="4">
    <location>
        <begin position="9"/>
        <end position="76"/>
    </location>
</feature>
<keyword evidence="3" id="KW-0472">Membrane</keyword>
<feature type="transmembrane region" description="Helical" evidence="3">
    <location>
        <begin position="114"/>
        <end position="138"/>
    </location>
</feature>
<gene>
    <name evidence="5" type="ORF">WDZ17_00165</name>
</gene>
<keyword evidence="3" id="KW-0812">Transmembrane</keyword>
<evidence type="ECO:0000256" key="3">
    <source>
        <dbReference type="SAM" id="Phobius"/>
    </source>
</evidence>
<dbReference type="InterPro" id="IPR016035">
    <property type="entry name" value="Acyl_Trfase/lysoPLipase"/>
</dbReference>
<feature type="region of interest" description="Disordered" evidence="2">
    <location>
        <begin position="747"/>
        <end position="769"/>
    </location>
</feature>
<keyword evidence="6" id="KW-1185">Reference proteome</keyword>
<evidence type="ECO:0000313" key="6">
    <source>
        <dbReference type="Proteomes" id="UP001387100"/>
    </source>
</evidence>
<dbReference type="EMBL" id="JBBIAA010000001">
    <property type="protein sequence ID" value="MEJ5943705.1"/>
    <property type="molecule type" value="Genomic_DNA"/>
</dbReference>
<evidence type="ECO:0000259" key="4">
    <source>
        <dbReference type="Pfam" id="PF01734"/>
    </source>
</evidence>
<evidence type="ECO:0000313" key="5">
    <source>
        <dbReference type="EMBL" id="MEJ5943705.1"/>
    </source>
</evidence>
<evidence type="ECO:0000256" key="1">
    <source>
        <dbReference type="ARBA" id="ARBA00023098"/>
    </source>
</evidence>
<accession>A0ABU8RF81</accession>